<evidence type="ECO:0000313" key="3">
    <source>
        <dbReference type="Proteomes" id="UP000085678"/>
    </source>
</evidence>
<dbReference type="InParanoid" id="A0A1S3I4W0"/>
<dbReference type="GeneID" id="106161024"/>
<accession>A0A1S3I4W0</accession>
<name>A0A1S3I4W0_LINAN</name>
<evidence type="ECO:0000256" key="1">
    <source>
        <dbReference type="SAM" id="MobiDB-lite"/>
    </source>
</evidence>
<reference evidence="4" key="1">
    <citation type="submission" date="2025-08" db="UniProtKB">
        <authorList>
            <consortium name="RefSeq"/>
        </authorList>
    </citation>
    <scope>IDENTIFICATION</scope>
    <source>
        <tissue evidence="4">Gonads</tissue>
    </source>
</reference>
<proteinExistence type="predicted"/>
<feature type="compositionally biased region" description="Acidic residues" evidence="1">
    <location>
        <begin position="283"/>
        <end position="293"/>
    </location>
</feature>
<feature type="region of interest" description="Disordered" evidence="1">
    <location>
        <begin position="99"/>
        <end position="135"/>
    </location>
</feature>
<feature type="region of interest" description="Disordered" evidence="1">
    <location>
        <begin position="279"/>
        <end position="311"/>
    </location>
</feature>
<dbReference type="KEGG" id="lak:106161024"/>
<dbReference type="Proteomes" id="UP000085678">
    <property type="component" value="Unplaced"/>
</dbReference>
<feature type="transmembrane region" description="Helical" evidence="2">
    <location>
        <begin position="41"/>
        <end position="66"/>
    </location>
</feature>
<evidence type="ECO:0000313" key="4">
    <source>
        <dbReference type="RefSeq" id="XP_013393305.1"/>
    </source>
</evidence>
<organism evidence="3 4">
    <name type="scientific">Lingula anatina</name>
    <name type="common">Brachiopod</name>
    <name type="synonym">Lingula unguis</name>
    <dbReference type="NCBI Taxonomy" id="7574"/>
    <lineage>
        <taxon>Eukaryota</taxon>
        <taxon>Metazoa</taxon>
        <taxon>Spiralia</taxon>
        <taxon>Lophotrochozoa</taxon>
        <taxon>Brachiopoda</taxon>
        <taxon>Linguliformea</taxon>
        <taxon>Lingulata</taxon>
        <taxon>Lingulida</taxon>
        <taxon>Linguloidea</taxon>
        <taxon>Lingulidae</taxon>
        <taxon>Lingula</taxon>
    </lineage>
</organism>
<keyword evidence="3" id="KW-1185">Reference proteome</keyword>
<feature type="compositionally biased region" description="Polar residues" evidence="1">
    <location>
        <begin position="124"/>
        <end position="135"/>
    </location>
</feature>
<keyword evidence="2" id="KW-1133">Transmembrane helix</keyword>
<sequence>MIFMSSVQILTVKAVAPGRKSACAVKSTEADPEMDTDEEKLIIGIGAALLVLTVIGIVLLISCVCAKRFQGKINLALIPGYSRRSARLVKEIKLYHRESRRAPSRRPNNPIDVAGQVGQDETDVTTSNYGPMSLENQNGSSFSAVDFANTNMVFQTNSRGSIALVDFTNPIYNAFESPDVDNPSSVVDAQDGVDFDPLYDYPQNSFMPVEDLPLPPYPASDKPPSDYDNDPLYSLAGDFISLQEESLECDVTPDYDVSTSPENGDRCVLYDYPAACLVRESESESDDQSESDTPDYTSSPVILGEIGENYI</sequence>
<dbReference type="AlphaFoldDB" id="A0A1S3I4W0"/>
<evidence type="ECO:0000256" key="2">
    <source>
        <dbReference type="SAM" id="Phobius"/>
    </source>
</evidence>
<keyword evidence="2" id="KW-0472">Membrane</keyword>
<protein>
    <submittedName>
        <fullName evidence="4">Uncharacterized protein LOC106161024 isoform X1</fullName>
    </submittedName>
</protein>
<keyword evidence="2" id="KW-0812">Transmembrane</keyword>
<dbReference type="RefSeq" id="XP_013393305.1">
    <property type="nucleotide sequence ID" value="XM_013537851.2"/>
</dbReference>
<gene>
    <name evidence="4" type="primary">LOC106161024</name>
</gene>